<evidence type="ECO:0000313" key="2">
    <source>
        <dbReference type="Proteomes" id="UP000481327"/>
    </source>
</evidence>
<name>A0A7C9KV56_9SPHN</name>
<accession>A0A7C9KV56</accession>
<dbReference type="AlphaFoldDB" id="A0A7C9KV56"/>
<dbReference type="InterPro" id="IPR021508">
    <property type="entry name" value="Gp17-like"/>
</dbReference>
<dbReference type="Proteomes" id="UP000481327">
    <property type="component" value="Unassembled WGS sequence"/>
</dbReference>
<comment type="caution">
    <text evidence="1">The sequence shown here is derived from an EMBL/GenBank/DDBJ whole genome shotgun (WGS) entry which is preliminary data.</text>
</comment>
<protein>
    <submittedName>
        <fullName evidence="1">DUF3168 domain-containing protein</fullName>
    </submittedName>
</protein>
<evidence type="ECO:0000313" key="1">
    <source>
        <dbReference type="EMBL" id="MQT15682.1"/>
    </source>
</evidence>
<organism evidence="1 2">
    <name type="scientific">Sandarakinorhabdus fusca</name>
    <dbReference type="NCBI Taxonomy" id="1439888"/>
    <lineage>
        <taxon>Bacteria</taxon>
        <taxon>Pseudomonadati</taxon>
        <taxon>Pseudomonadota</taxon>
        <taxon>Alphaproteobacteria</taxon>
        <taxon>Sphingomonadales</taxon>
        <taxon>Sphingosinicellaceae</taxon>
        <taxon>Sandarakinorhabdus</taxon>
    </lineage>
</organism>
<dbReference type="Pfam" id="PF11367">
    <property type="entry name" value="Tail_completion_gp17"/>
    <property type="match status" value="1"/>
</dbReference>
<dbReference type="RefSeq" id="WP_152576162.1">
    <property type="nucleotide sequence ID" value="NZ_JAATJI010000001.1"/>
</dbReference>
<dbReference type="InterPro" id="IPR053745">
    <property type="entry name" value="Viral_Tail_Comp_sf"/>
</dbReference>
<dbReference type="EMBL" id="WIOL01000001">
    <property type="protein sequence ID" value="MQT15682.1"/>
    <property type="molecule type" value="Genomic_DNA"/>
</dbReference>
<dbReference type="Gene3D" id="3.30.2000.30">
    <property type="match status" value="1"/>
</dbReference>
<reference evidence="1 2" key="1">
    <citation type="submission" date="2019-09" db="EMBL/GenBank/DDBJ databases">
        <title>Polymorphobacter sp. isolated from a lake in China.</title>
        <authorList>
            <person name="Liu Z."/>
        </authorList>
    </citation>
    <scope>NUCLEOTIDE SEQUENCE [LARGE SCALE GENOMIC DNA]</scope>
    <source>
        <strain evidence="1 2">D40P</strain>
    </source>
</reference>
<dbReference type="OrthoDB" id="7450850at2"/>
<gene>
    <name evidence="1" type="ORF">F3168_00180</name>
</gene>
<proteinExistence type="predicted"/>
<keyword evidence="2" id="KW-1185">Reference proteome</keyword>
<sequence>MSASLMVQKRVAAALAGVAGVTGVYDGPPVDAVPPYLVIGSDLVTDWSTKTEVGHEHRLAINVWDAGPGTAAAKAVMGAVAARLATLGGMQDGHRIVSALLLRQLVLTDAEGWTQGIVEFRVRTVAD</sequence>